<keyword evidence="3" id="KW-1185">Reference proteome</keyword>
<accession>A0AAD7HVP8</accession>
<organism evidence="2 3">
    <name type="scientific">Mycena metata</name>
    <dbReference type="NCBI Taxonomy" id="1033252"/>
    <lineage>
        <taxon>Eukaryota</taxon>
        <taxon>Fungi</taxon>
        <taxon>Dikarya</taxon>
        <taxon>Basidiomycota</taxon>
        <taxon>Agaricomycotina</taxon>
        <taxon>Agaricomycetes</taxon>
        <taxon>Agaricomycetidae</taxon>
        <taxon>Agaricales</taxon>
        <taxon>Marasmiineae</taxon>
        <taxon>Mycenaceae</taxon>
        <taxon>Mycena</taxon>
    </lineage>
</organism>
<evidence type="ECO:0000256" key="1">
    <source>
        <dbReference type="SAM" id="MobiDB-lite"/>
    </source>
</evidence>
<evidence type="ECO:0000313" key="2">
    <source>
        <dbReference type="EMBL" id="KAJ7729430.1"/>
    </source>
</evidence>
<gene>
    <name evidence="2" type="ORF">B0H16DRAFT_1470000</name>
</gene>
<sequence length="296" mass="33568">MATSTTDSPRVRKLDLKDCTYFPRAIDLPEVGYDEDDTMRFYTGTMTEPQQAIYRTFRTDKKIHWCFIGERVPSPVPPGKSMLAAAAALATPGAHIPTSLGEMPNIRTTNGEAILFDIVTGYEDWRGDWRDSLLPQLLPKFKMGYTIAAIFSPAVSKGFTRWWTCFLRRRPRSARTVRTRRLWSALAASSVLIVRKFVMGFSRQPCQNTHWRDGHKDECRAVTRLREWSAMNCLAKLGSETYGVCGDEENRGQRAVRPLRNGDSRGERNSTQRVPPHEAEVVPISRRAGVGRSSRQ</sequence>
<name>A0AAD7HVP8_9AGAR</name>
<protein>
    <submittedName>
        <fullName evidence="2">Uncharacterized protein</fullName>
    </submittedName>
</protein>
<dbReference type="Proteomes" id="UP001215598">
    <property type="component" value="Unassembled WGS sequence"/>
</dbReference>
<feature type="compositionally biased region" description="Basic and acidic residues" evidence="1">
    <location>
        <begin position="260"/>
        <end position="280"/>
    </location>
</feature>
<dbReference type="AlphaFoldDB" id="A0AAD7HVP8"/>
<reference evidence="2" key="1">
    <citation type="submission" date="2023-03" db="EMBL/GenBank/DDBJ databases">
        <title>Massive genome expansion in bonnet fungi (Mycena s.s.) driven by repeated elements and novel gene families across ecological guilds.</title>
        <authorList>
            <consortium name="Lawrence Berkeley National Laboratory"/>
            <person name="Harder C.B."/>
            <person name="Miyauchi S."/>
            <person name="Viragh M."/>
            <person name="Kuo A."/>
            <person name="Thoen E."/>
            <person name="Andreopoulos B."/>
            <person name="Lu D."/>
            <person name="Skrede I."/>
            <person name="Drula E."/>
            <person name="Henrissat B."/>
            <person name="Morin E."/>
            <person name="Kohler A."/>
            <person name="Barry K."/>
            <person name="LaButti K."/>
            <person name="Morin E."/>
            <person name="Salamov A."/>
            <person name="Lipzen A."/>
            <person name="Mereny Z."/>
            <person name="Hegedus B."/>
            <person name="Baldrian P."/>
            <person name="Stursova M."/>
            <person name="Weitz H."/>
            <person name="Taylor A."/>
            <person name="Grigoriev I.V."/>
            <person name="Nagy L.G."/>
            <person name="Martin F."/>
            <person name="Kauserud H."/>
        </authorList>
    </citation>
    <scope>NUCLEOTIDE SEQUENCE</scope>
    <source>
        <strain evidence="2">CBHHK182m</strain>
    </source>
</reference>
<comment type="caution">
    <text evidence="2">The sequence shown here is derived from an EMBL/GenBank/DDBJ whole genome shotgun (WGS) entry which is preliminary data.</text>
</comment>
<proteinExistence type="predicted"/>
<dbReference type="EMBL" id="JARKIB010000165">
    <property type="protein sequence ID" value="KAJ7729430.1"/>
    <property type="molecule type" value="Genomic_DNA"/>
</dbReference>
<feature type="region of interest" description="Disordered" evidence="1">
    <location>
        <begin position="253"/>
        <end position="296"/>
    </location>
</feature>
<evidence type="ECO:0000313" key="3">
    <source>
        <dbReference type="Proteomes" id="UP001215598"/>
    </source>
</evidence>